<feature type="region of interest" description="Disordered" evidence="5">
    <location>
        <begin position="1"/>
        <end position="44"/>
    </location>
</feature>
<evidence type="ECO:0000256" key="4">
    <source>
        <dbReference type="ARBA" id="ARBA00023136"/>
    </source>
</evidence>
<protein>
    <submittedName>
        <fullName evidence="7">Uncharacterized protein</fullName>
    </submittedName>
</protein>
<keyword evidence="3 6" id="KW-1133">Transmembrane helix</keyword>
<dbReference type="SUPFAM" id="SSF144083">
    <property type="entry name" value="Magnesium transport protein CorA, transmembrane region"/>
    <property type="match status" value="1"/>
</dbReference>
<evidence type="ECO:0000256" key="5">
    <source>
        <dbReference type="SAM" id="MobiDB-lite"/>
    </source>
</evidence>
<dbReference type="Gene3D" id="1.20.58.340">
    <property type="entry name" value="Magnesium transport protein CorA, transmembrane region"/>
    <property type="match status" value="1"/>
</dbReference>
<evidence type="ECO:0000256" key="6">
    <source>
        <dbReference type="SAM" id="Phobius"/>
    </source>
</evidence>
<accession>A0ABR3WNI1</accession>
<comment type="caution">
    <text evidence="7">The sequence shown here is derived from an EMBL/GenBank/DDBJ whole genome shotgun (WGS) entry which is preliminary data.</text>
</comment>
<name>A0ABR3WNI1_9PEZI</name>
<evidence type="ECO:0000313" key="7">
    <source>
        <dbReference type="EMBL" id="KAL1865201.1"/>
    </source>
</evidence>
<feature type="transmembrane region" description="Helical" evidence="6">
    <location>
        <begin position="486"/>
        <end position="505"/>
    </location>
</feature>
<organism evidence="7 8">
    <name type="scientific">Diaporthe australafricana</name>
    <dbReference type="NCBI Taxonomy" id="127596"/>
    <lineage>
        <taxon>Eukaryota</taxon>
        <taxon>Fungi</taxon>
        <taxon>Dikarya</taxon>
        <taxon>Ascomycota</taxon>
        <taxon>Pezizomycotina</taxon>
        <taxon>Sordariomycetes</taxon>
        <taxon>Sordariomycetidae</taxon>
        <taxon>Diaporthales</taxon>
        <taxon>Diaporthaceae</taxon>
        <taxon>Diaporthe</taxon>
    </lineage>
</organism>
<keyword evidence="8" id="KW-1185">Reference proteome</keyword>
<feature type="region of interest" description="Disordered" evidence="5">
    <location>
        <begin position="664"/>
        <end position="683"/>
    </location>
</feature>
<keyword evidence="2 6" id="KW-0812">Transmembrane</keyword>
<gene>
    <name evidence="7" type="ORF">Daus18300_007328</name>
</gene>
<sequence length="683" mass="74955">MSSSPSPSSVRSGAPSTSSANPPPWSPQPERPKQPDAVKRPEVEAAPLTPPCCVIRARSGDTCERRFLSTAGELEAEIGSGLSSHKVRVAVAATNASIAAMGQQDRSVDGEPRPLIMMRGLPAPFLPILLGSPLGIDPDFVEAHAAGRSYRPLGVHRGQGRQAARYACWEYPELVTGFWQAFAQGKGGPGFGDSHFSSNSLEDVVELARQPVVRPVSDMDMELAAVFCRASLWVSQDVDVLFLDKPCWGQKGPLRKARRTGKVTKAHELANQEHLHKDRETKSHNLAVTMRKGDEIPSLDSILQDSLTTTYKDGGVSQALEETAYEQWLELFEILSPRQRVIIPEEVFLEWRIMQALERNLDMSKSLARRQNGGGIAESTGIRPDDWAGLIQRLRARVEILATMSPGVTHKTSQKTISGAPVHEEKLSYVPRHRPAAGTPPSPSSDENQRSLDRVTYLGGILLPFSVVSGVLSMNEDFEPGRPLFWVFWVATIPLALFTVLVIYADKLRQVEVWAEVPPAGGSVSEDAESTGGRVGSGEKVQEAEKLKDKKYRPTRVFGASKHSMRQSRRQQPEVVSYSAAGDVVIDLGSPTPEIQEESVEAPELNGDYRRTDDNQDQEWVSSDEAEEVVVVPISAEQDRHHRAWKKQQLGWGGAAMCMLKGKKPLRVSDGMPGPPREEQSTA</sequence>
<evidence type="ECO:0000256" key="2">
    <source>
        <dbReference type="ARBA" id="ARBA00022692"/>
    </source>
</evidence>
<dbReference type="Proteomes" id="UP001583177">
    <property type="component" value="Unassembled WGS sequence"/>
</dbReference>
<proteinExistence type="predicted"/>
<feature type="region of interest" description="Disordered" evidence="5">
    <location>
        <begin position="594"/>
        <end position="614"/>
    </location>
</feature>
<evidence type="ECO:0000256" key="1">
    <source>
        <dbReference type="ARBA" id="ARBA00004141"/>
    </source>
</evidence>
<comment type="subcellular location">
    <subcellularLocation>
        <location evidence="1">Membrane</location>
        <topology evidence="1">Multi-pass membrane protein</topology>
    </subcellularLocation>
</comment>
<evidence type="ECO:0000313" key="8">
    <source>
        <dbReference type="Proteomes" id="UP001583177"/>
    </source>
</evidence>
<feature type="region of interest" description="Disordered" evidence="5">
    <location>
        <begin position="521"/>
        <end position="546"/>
    </location>
</feature>
<feature type="compositionally biased region" description="Basic and acidic residues" evidence="5">
    <location>
        <begin position="30"/>
        <end position="43"/>
    </location>
</feature>
<dbReference type="InterPro" id="IPR045863">
    <property type="entry name" value="CorA_TM1_TM2"/>
</dbReference>
<feature type="compositionally biased region" description="Low complexity" evidence="5">
    <location>
        <begin position="1"/>
        <end position="19"/>
    </location>
</feature>
<reference evidence="7 8" key="1">
    <citation type="journal article" date="2024" name="IMA Fungus">
        <title>IMA Genome - F19 : A genome assembly and annotation guide to empower mycologists, including annotated draft genome sequences of Ceratocystis pirilliformis, Diaporthe australafricana, Fusarium ophioides, Paecilomyces lecythidis, and Sporothrix stenoceras.</title>
        <authorList>
            <person name="Aylward J."/>
            <person name="Wilson A.M."/>
            <person name="Visagie C.M."/>
            <person name="Spraker J."/>
            <person name="Barnes I."/>
            <person name="Buitendag C."/>
            <person name="Ceriani C."/>
            <person name="Del Mar Angel L."/>
            <person name="du Plessis D."/>
            <person name="Fuchs T."/>
            <person name="Gasser K."/>
            <person name="Kramer D."/>
            <person name="Li W."/>
            <person name="Munsamy K."/>
            <person name="Piso A."/>
            <person name="Price J.L."/>
            <person name="Sonnekus B."/>
            <person name="Thomas C."/>
            <person name="van der Nest A."/>
            <person name="van Dijk A."/>
            <person name="van Heerden A."/>
            <person name="van Vuuren N."/>
            <person name="Yilmaz N."/>
            <person name="Duong T.A."/>
            <person name="van der Merwe N.A."/>
            <person name="Wingfield M.J."/>
            <person name="Wingfield B.D."/>
        </authorList>
    </citation>
    <scope>NUCLEOTIDE SEQUENCE [LARGE SCALE GENOMIC DNA]</scope>
    <source>
        <strain evidence="7 8">CMW 18300</strain>
    </source>
</reference>
<dbReference type="EMBL" id="JAWRVE010000063">
    <property type="protein sequence ID" value="KAL1865201.1"/>
    <property type="molecule type" value="Genomic_DNA"/>
</dbReference>
<keyword evidence="4 6" id="KW-0472">Membrane</keyword>
<evidence type="ECO:0000256" key="3">
    <source>
        <dbReference type="ARBA" id="ARBA00022989"/>
    </source>
</evidence>